<reference evidence="9" key="2">
    <citation type="submission" date="2021-04" db="EMBL/GenBank/DDBJ databases">
        <authorList>
            <person name="Gilroy R."/>
        </authorList>
    </citation>
    <scope>NUCLEOTIDE SEQUENCE</scope>
    <source>
        <strain evidence="9">CHK185-1770</strain>
    </source>
</reference>
<keyword evidence="5 8" id="KW-1133">Transmembrane helix</keyword>
<feature type="transmembrane region" description="Helical" evidence="8">
    <location>
        <begin position="377"/>
        <end position="394"/>
    </location>
</feature>
<reference evidence="9" key="1">
    <citation type="journal article" date="2021" name="PeerJ">
        <title>Extensive microbial diversity within the chicken gut microbiome revealed by metagenomics and culture.</title>
        <authorList>
            <person name="Gilroy R."/>
            <person name="Ravi A."/>
            <person name="Getino M."/>
            <person name="Pursley I."/>
            <person name="Horton D.L."/>
            <person name="Alikhan N.F."/>
            <person name="Baker D."/>
            <person name="Gharbi K."/>
            <person name="Hall N."/>
            <person name="Watson M."/>
            <person name="Adriaenssens E.M."/>
            <person name="Foster-Nyarko E."/>
            <person name="Jarju S."/>
            <person name="Secka A."/>
            <person name="Antonio M."/>
            <person name="Oren A."/>
            <person name="Chaudhuri R.R."/>
            <person name="La Ragione R."/>
            <person name="Hildebrand F."/>
            <person name="Pallen M.J."/>
        </authorList>
    </citation>
    <scope>NUCLEOTIDE SEQUENCE</scope>
    <source>
        <strain evidence="9">CHK185-1770</strain>
    </source>
</reference>
<keyword evidence="6 7" id="KW-0472">Membrane</keyword>
<dbReference type="AlphaFoldDB" id="A0A9D2MWH1"/>
<feature type="transmembrane region" description="Helical" evidence="8">
    <location>
        <begin position="406"/>
        <end position="425"/>
    </location>
</feature>
<protein>
    <submittedName>
        <fullName evidence="9">MBOAT family protein</fullName>
    </submittedName>
</protein>
<feature type="transmembrane region" description="Helical" evidence="8">
    <location>
        <begin position="353"/>
        <end position="370"/>
    </location>
</feature>
<dbReference type="InterPro" id="IPR028362">
    <property type="entry name" value="AlgI"/>
</dbReference>
<feature type="transmembrane region" description="Helical" evidence="8">
    <location>
        <begin position="437"/>
        <end position="458"/>
    </location>
</feature>
<dbReference type="GO" id="GO:0016746">
    <property type="term" value="F:acyltransferase activity"/>
    <property type="evidence" value="ECO:0007669"/>
    <property type="project" value="UniProtKB-KW"/>
</dbReference>
<evidence type="ECO:0000313" key="9">
    <source>
        <dbReference type="EMBL" id="HJB98802.1"/>
    </source>
</evidence>
<dbReference type="GO" id="GO:0005886">
    <property type="term" value="C:plasma membrane"/>
    <property type="evidence" value="ECO:0007669"/>
    <property type="project" value="UniProtKB-SubCell"/>
</dbReference>
<dbReference type="EMBL" id="DWXG01000083">
    <property type="protein sequence ID" value="HJB98802.1"/>
    <property type="molecule type" value="Genomic_DNA"/>
</dbReference>
<evidence type="ECO:0000256" key="1">
    <source>
        <dbReference type="ARBA" id="ARBA00004651"/>
    </source>
</evidence>
<feature type="transmembrane region" description="Helical" evidence="8">
    <location>
        <begin position="117"/>
        <end position="138"/>
    </location>
</feature>
<name>A0A9D2MWH1_9FIRM</name>
<evidence type="ECO:0000313" key="10">
    <source>
        <dbReference type="Proteomes" id="UP000826793"/>
    </source>
</evidence>
<evidence type="ECO:0000256" key="8">
    <source>
        <dbReference type="SAM" id="Phobius"/>
    </source>
</evidence>
<dbReference type="PIRSF" id="PIRSF500217">
    <property type="entry name" value="AlgI"/>
    <property type="match status" value="1"/>
</dbReference>
<evidence type="ECO:0000256" key="6">
    <source>
        <dbReference type="ARBA" id="ARBA00023136"/>
    </source>
</evidence>
<dbReference type="PIRSF" id="PIRSF016636">
    <property type="entry name" value="AlgI_DltB"/>
    <property type="match status" value="1"/>
</dbReference>
<dbReference type="GO" id="GO:0042121">
    <property type="term" value="P:alginic acid biosynthetic process"/>
    <property type="evidence" value="ECO:0007669"/>
    <property type="project" value="InterPro"/>
</dbReference>
<keyword evidence="4 8" id="KW-0812">Transmembrane</keyword>
<comment type="subcellular location">
    <subcellularLocation>
        <location evidence="1">Cell membrane</location>
        <topology evidence="1">Multi-pass membrane protein</topology>
    </subcellularLocation>
</comment>
<keyword evidence="7" id="KW-0012">Acyltransferase</keyword>
<organism evidence="9 10">
    <name type="scientific">Candidatus Acutalibacter pullicola</name>
    <dbReference type="NCBI Taxonomy" id="2838417"/>
    <lineage>
        <taxon>Bacteria</taxon>
        <taxon>Bacillati</taxon>
        <taxon>Bacillota</taxon>
        <taxon>Clostridia</taxon>
        <taxon>Eubacteriales</taxon>
        <taxon>Acutalibacteraceae</taxon>
        <taxon>Acutalibacter</taxon>
    </lineage>
</organism>
<feature type="transmembrane region" description="Helical" evidence="8">
    <location>
        <begin position="311"/>
        <end position="333"/>
    </location>
</feature>
<dbReference type="PANTHER" id="PTHR13285">
    <property type="entry name" value="ACYLTRANSFERASE"/>
    <property type="match status" value="1"/>
</dbReference>
<dbReference type="Proteomes" id="UP000826793">
    <property type="component" value="Unassembled WGS sequence"/>
</dbReference>
<keyword evidence="3 7" id="KW-1003">Cell membrane</keyword>
<comment type="similarity">
    <text evidence="2 7">Belongs to the membrane-bound acyltransferase family.</text>
</comment>
<feature type="transmembrane region" description="Helical" evidence="8">
    <location>
        <begin position="78"/>
        <end position="97"/>
    </location>
</feature>
<keyword evidence="7" id="KW-0808">Transferase</keyword>
<dbReference type="InterPro" id="IPR051085">
    <property type="entry name" value="MB_O-acyltransferase"/>
</dbReference>
<proteinExistence type="inferred from homology"/>
<evidence type="ECO:0000256" key="7">
    <source>
        <dbReference type="PIRNR" id="PIRNR016636"/>
    </source>
</evidence>
<evidence type="ECO:0000256" key="4">
    <source>
        <dbReference type="ARBA" id="ARBA00022692"/>
    </source>
</evidence>
<dbReference type="PANTHER" id="PTHR13285:SF18">
    <property type="entry name" value="PROTEIN-CYSTEINE N-PALMITOYLTRANSFERASE RASP"/>
    <property type="match status" value="1"/>
</dbReference>
<evidence type="ECO:0000256" key="3">
    <source>
        <dbReference type="ARBA" id="ARBA00022475"/>
    </source>
</evidence>
<comment type="caution">
    <text evidence="9">The sequence shown here is derived from an EMBL/GenBank/DDBJ whole genome shotgun (WGS) entry which is preliminary data.</text>
</comment>
<gene>
    <name evidence="9" type="ORF">H9710_09525</name>
</gene>
<accession>A0A9D2MWH1</accession>
<sequence length="470" mass="52687">MVFSSAVFLFLFLPAVFVLSRILPGIRLKNLFLLVVSLLFYAFGEPVYVLLMLLSCVINYGAGRLLAAGSPSPARDKLVVAVTLVLNLGMLGMFKYTDFFLSTVNQVFSLEIPLTGIALPVGISFFTFQGLSYVIDVYRDRDLAARSFVKLALYISFFPQLIAGPIVKYHDVAQQIDHRETNPSLTADGVRRFIVGLAKKLLVANTVGRMADLVFAAGPGELDIRVAWLGALCYTLQIYFDFSGYSDMAIGLGRMFGFRFLENFQYPYVSASIKEFWRRWHISLSSWFRDYLYIPLGGNRKGKLRTELNKTLVFFCTGLWHGASWNFVLWGLWHGAFIVLEDLLPKGGKVRRRVGHVTTLLVVLLGFVLFRADTLEGAGLLFSQMFTGFTATLQSDALLRSLLTPLNLVTVAAGILFSLPWLPWLKQKLSGRKSAPLWDKLSYGAAAVLYCLCVMNLASSDFNPFIYFRF</sequence>
<dbReference type="InterPro" id="IPR024194">
    <property type="entry name" value="Ac/AlaTfrase_AlgI/DltB"/>
</dbReference>
<evidence type="ECO:0000256" key="5">
    <source>
        <dbReference type="ARBA" id="ARBA00022989"/>
    </source>
</evidence>
<dbReference type="InterPro" id="IPR004299">
    <property type="entry name" value="MBOAT_fam"/>
</dbReference>
<dbReference type="Pfam" id="PF03062">
    <property type="entry name" value="MBOAT"/>
    <property type="match status" value="1"/>
</dbReference>
<evidence type="ECO:0000256" key="2">
    <source>
        <dbReference type="ARBA" id="ARBA00010323"/>
    </source>
</evidence>
<feature type="transmembrane region" description="Helical" evidence="8">
    <location>
        <begin position="30"/>
        <end position="57"/>
    </location>
</feature>